<dbReference type="Pfam" id="PF13920">
    <property type="entry name" value="zf-C3HC4_3"/>
    <property type="match status" value="1"/>
</dbReference>
<dbReference type="SUPFAM" id="SSF57850">
    <property type="entry name" value="RING/U-box"/>
    <property type="match status" value="1"/>
</dbReference>
<sequence>MTSPSSTIVIEDDELPPSWRSANLQVQRTSLRTSPEILIEPNDAASGSIEPSRKRKRAKRKQPDTLDTCFKKLRKTFDQRDQEVEKLDQKVENLEQEVEKQQKQVQELQSKLLLQEDRHQEELSRRRILDCKICYEQPDCWHNLLCGHMICEPCAKLVDLSTCPFCRRTFSGVGTVPVVDTQAIFSFIFDINAV</sequence>
<keyword evidence="3" id="KW-0862">Zinc</keyword>
<dbReference type="Proteomes" id="UP000053732">
    <property type="component" value="Unassembled WGS sequence"/>
</dbReference>
<dbReference type="Gene3D" id="3.30.40.10">
    <property type="entry name" value="Zinc/RING finger domain, C3HC4 (zinc finger)"/>
    <property type="match status" value="1"/>
</dbReference>
<keyword evidence="1" id="KW-0479">Metal-binding</keyword>
<evidence type="ECO:0000256" key="4">
    <source>
        <dbReference type="PROSITE-ProRule" id="PRU00175"/>
    </source>
</evidence>
<evidence type="ECO:0000256" key="1">
    <source>
        <dbReference type="ARBA" id="ARBA00022723"/>
    </source>
</evidence>
<dbReference type="AlphaFoldDB" id="A0A0G4PL48"/>
<keyword evidence="5" id="KW-0175">Coiled coil</keyword>
<evidence type="ECO:0000256" key="3">
    <source>
        <dbReference type="ARBA" id="ARBA00022833"/>
    </source>
</evidence>
<evidence type="ECO:0000313" key="8">
    <source>
        <dbReference type="EMBL" id="CRL26878.1"/>
    </source>
</evidence>
<feature type="domain" description="RING-type" evidence="7">
    <location>
        <begin position="131"/>
        <end position="167"/>
    </location>
</feature>
<dbReference type="GO" id="GO:0008270">
    <property type="term" value="F:zinc ion binding"/>
    <property type="evidence" value="ECO:0007669"/>
    <property type="project" value="UniProtKB-KW"/>
</dbReference>
<name>A0A0G4PL48_PENC3</name>
<gene>
    <name evidence="8" type="ORF">PCAMFM013_S020g000037</name>
</gene>
<dbReference type="PROSITE" id="PS00518">
    <property type="entry name" value="ZF_RING_1"/>
    <property type="match status" value="1"/>
</dbReference>
<evidence type="ECO:0000256" key="6">
    <source>
        <dbReference type="SAM" id="MobiDB-lite"/>
    </source>
</evidence>
<organism evidence="8 9">
    <name type="scientific">Penicillium camemberti (strain FM 013)</name>
    <dbReference type="NCBI Taxonomy" id="1429867"/>
    <lineage>
        <taxon>Eukaryota</taxon>
        <taxon>Fungi</taxon>
        <taxon>Dikarya</taxon>
        <taxon>Ascomycota</taxon>
        <taxon>Pezizomycotina</taxon>
        <taxon>Eurotiomycetes</taxon>
        <taxon>Eurotiomycetidae</taxon>
        <taxon>Eurotiales</taxon>
        <taxon>Aspergillaceae</taxon>
        <taxon>Penicillium</taxon>
    </lineage>
</organism>
<protein>
    <submittedName>
        <fullName evidence="8">Zinc finger, RING-type</fullName>
    </submittedName>
</protein>
<reference evidence="8 9" key="1">
    <citation type="journal article" date="2014" name="Nat. Commun.">
        <title>Multiple recent horizontal transfers of a large genomic region in cheese making fungi.</title>
        <authorList>
            <person name="Cheeseman K."/>
            <person name="Ropars J."/>
            <person name="Renault P."/>
            <person name="Dupont J."/>
            <person name="Gouzy J."/>
            <person name="Branca A."/>
            <person name="Abraham A.L."/>
            <person name="Ceppi M."/>
            <person name="Conseiller E."/>
            <person name="Debuchy R."/>
            <person name="Malagnac F."/>
            <person name="Goarin A."/>
            <person name="Silar P."/>
            <person name="Lacoste S."/>
            <person name="Sallet E."/>
            <person name="Bensimon A."/>
            <person name="Giraud T."/>
            <person name="Brygoo Y."/>
        </authorList>
    </citation>
    <scope>NUCLEOTIDE SEQUENCE [LARGE SCALE GENOMIC DNA]</scope>
    <source>
        <strain evidence="9">FM 013</strain>
    </source>
</reference>
<evidence type="ECO:0000313" key="9">
    <source>
        <dbReference type="Proteomes" id="UP000053732"/>
    </source>
</evidence>
<feature type="region of interest" description="Disordered" evidence="6">
    <location>
        <begin position="35"/>
        <end position="63"/>
    </location>
</feature>
<proteinExistence type="predicted"/>
<evidence type="ECO:0000256" key="5">
    <source>
        <dbReference type="SAM" id="Coils"/>
    </source>
</evidence>
<evidence type="ECO:0000259" key="7">
    <source>
        <dbReference type="PROSITE" id="PS50089"/>
    </source>
</evidence>
<dbReference type="InterPro" id="IPR013083">
    <property type="entry name" value="Znf_RING/FYVE/PHD"/>
</dbReference>
<dbReference type="InterPro" id="IPR001841">
    <property type="entry name" value="Znf_RING"/>
</dbReference>
<keyword evidence="2 4" id="KW-0863">Zinc-finger</keyword>
<dbReference type="InterPro" id="IPR017907">
    <property type="entry name" value="Znf_RING_CS"/>
</dbReference>
<evidence type="ECO:0000256" key="2">
    <source>
        <dbReference type="ARBA" id="ARBA00022771"/>
    </source>
</evidence>
<dbReference type="STRING" id="1429867.A0A0G4PL48"/>
<dbReference type="Gene3D" id="1.20.5.2280">
    <property type="match status" value="1"/>
</dbReference>
<feature type="coiled-coil region" evidence="5">
    <location>
        <begin position="77"/>
        <end position="118"/>
    </location>
</feature>
<dbReference type="PROSITE" id="PS50089">
    <property type="entry name" value="ZF_RING_2"/>
    <property type="match status" value="1"/>
</dbReference>
<keyword evidence="9" id="KW-1185">Reference proteome</keyword>
<dbReference type="EMBL" id="HG793153">
    <property type="protein sequence ID" value="CRL26878.1"/>
    <property type="molecule type" value="Genomic_DNA"/>
</dbReference>
<accession>A0A0G4PL48</accession>